<keyword evidence="4" id="KW-0963">Cytoplasm</keyword>
<comment type="caution">
    <text evidence="6">The sequence shown here is derived from an EMBL/GenBank/DDBJ whole genome shotgun (WGS) entry which is preliminary data.</text>
</comment>
<evidence type="ECO:0000256" key="3">
    <source>
        <dbReference type="ARBA" id="ARBA00018111"/>
    </source>
</evidence>
<sequence>MKEKSESEVLHAMAKYCSTCERCVQEVEKKIQAAGLSKEAQERIIGRLTQERFIDERRYCRFFVNDKFKFNKWGRIKIDYELRKKNIPNDIRQEALLGIDETEYENLLTDILKAKLKSVKGKNAYDSLQKTLRFAVGRGFESDLAIKRLKLLTHTDYNENEEMVDTLE</sequence>
<dbReference type="EMBL" id="DXEL01000021">
    <property type="protein sequence ID" value="HIX73862.1"/>
    <property type="molecule type" value="Genomic_DNA"/>
</dbReference>
<evidence type="ECO:0000313" key="6">
    <source>
        <dbReference type="EMBL" id="HIX73862.1"/>
    </source>
</evidence>
<dbReference type="InterPro" id="IPR036388">
    <property type="entry name" value="WH-like_DNA-bd_sf"/>
</dbReference>
<dbReference type="AlphaFoldDB" id="A0A9D1X6M1"/>
<dbReference type="Proteomes" id="UP000886740">
    <property type="component" value="Unassembled WGS sequence"/>
</dbReference>
<evidence type="ECO:0000256" key="4">
    <source>
        <dbReference type="ARBA" id="ARBA00022490"/>
    </source>
</evidence>
<comment type="similarity">
    <text evidence="2">Belongs to the RecX family.</text>
</comment>
<dbReference type="Gene3D" id="1.10.10.10">
    <property type="entry name" value="Winged helix-like DNA-binding domain superfamily/Winged helix DNA-binding domain"/>
    <property type="match status" value="1"/>
</dbReference>
<organism evidence="6 7">
    <name type="scientific">Candidatus Parabacteroides intestinipullorum</name>
    <dbReference type="NCBI Taxonomy" id="2838723"/>
    <lineage>
        <taxon>Bacteria</taxon>
        <taxon>Pseudomonadati</taxon>
        <taxon>Bacteroidota</taxon>
        <taxon>Bacteroidia</taxon>
        <taxon>Bacteroidales</taxon>
        <taxon>Tannerellaceae</taxon>
        <taxon>Parabacteroides</taxon>
    </lineage>
</organism>
<evidence type="ECO:0000256" key="1">
    <source>
        <dbReference type="ARBA" id="ARBA00004496"/>
    </source>
</evidence>
<dbReference type="InterPro" id="IPR003783">
    <property type="entry name" value="Regulatory_RecX"/>
</dbReference>
<dbReference type="Pfam" id="PF02631">
    <property type="entry name" value="RecX_HTH2"/>
    <property type="match status" value="1"/>
</dbReference>
<gene>
    <name evidence="6" type="ORF">H9977_02250</name>
</gene>
<comment type="subcellular location">
    <subcellularLocation>
        <location evidence="1">Cytoplasm</location>
    </subcellularLocation>
</comment>
<dbReference type="PANTHER" id="PTHR33602:SF1">
    <property type="entry name" value="REGULATORY PROTEIN RECX FAMILY PROTEIN"/>
    <property type="match status" value="1"/>
</dbReference>
<protein>
    <recommendedName>
        <fullName evidence="3">Regulatory protein RecX</fullName>
    </recommendedName>
</protein>
<dbReference type="GO" id="GO:0005737">
    <property type="term" value="C:cytoplasm"/>
    <property type="evidence" value="ECO:0007669"/>
    <property type="project" value="UniProtKB-SubCell"/>
</dbReference>
<evidence type="ECO:0000256" key="2">
    <source>
        <dbReference type="ARBA" id="ARBA00009695"/>
    </source>
</evidence>
<dbReference type="GO" id="GO:0006282">
    <property type="term" value="P:regulation of DNA repair"/>
    <property type="evidence" value="ECO:0007669"/>
    <property type="project" value="InterPro"/>
</dbReference>
<accession>A0A9D1X6M1</accession>
<evidence type="ECO:0000313" key="7">
    <source>
        <dbReference type="Proteomes" id="UP000886740"/>
    </source>
</evidence>
<dbReference type="PANTHER" id="PTHR33602">
    <property type="entry name" value="REGULATORY PROTEIN RECX FAMILY PROTEIN"/>
    <property type="match status" value="1"/>
</dbReference>
<proteinExistence type="inferred from homology"/>
<reference evidence="6" key="2">
    <citation type="submission" date="2021-04" db="EMBL/GenBank/DDBJ databases">
        <authorList>
            <person name="Gilroy R."/>
        </authorList>
    </citation>
    <scope>NUCLEOTIDE SEQUENCE</scope>
    <source>
        <strain evidence="6">ChiGjej6B6-14162</strain>
    </source>
</reference>
<evidence type="ECO:0000259" key="5">
    <source>
        <dbReference type="Pfam" id="PF02631"/>
    </source>
</evidence>
<feature type="domain" description="RecX second three-helical" evidence="5">
    <location>
        <begin position="55"/>
        <end position="96"/>
    </location>
</feature>
<dbReference type="InterPro" id="IPR053924">
    <property type="entry name" value="RecX_HTH_2nd"/>
</dbReference>
<name>A0A9D1X6M1_9BACT</name>
<reference evidence="6" key="1">
    <citation type="journal article" date="2021" name="PeerJ">
        <title>Extensive microbial diversity within the chicken gut microbiome revealed by metagenomics and culture.</title>
        <authorList>
            <person name="Gilroy R."/>
            <person name="Ravi A."/>
            <person name="Getino M."/>
            <person name="Pursley I."/>
            <person name="Horton D.L."/>
            <person name="Alikhan N.F."/>
            <person name="Baker D."/>
            <person name="Gharbi K."/>
            <person name="Hall N."/>
            <person name="Watson M."/>
            <person name="Adriaenssens E.M."/>
            <person name="Foster-Nyarko E."/>
            <person name="Jarju S."/>
            <person name="Secka A."/>
            <person name="Antonio M."/>
            <person name="Oren A."/>
            <person name="Chaudhuri R.R."/>
            <person name="La Ragione R."/>
            <person name="Hildebrand F."/>
            <person name="Pallen M.J."/>
        </authorList>
    </citation>
    <scope>NUCLEOTIDE SEQUENCE</scope>
    <source>
        <strain evidence="6">ChiGjej6B6-14162</strain>
    </source>
</reference>